<evidence type="ECO:0000313" key="3">
    <source>
        <dbReference type="Proteomes" id="UP001311232"/>
    </source>
</evidence>
<evidence type="ECO:0000313" key="2">
    <source>
        <dbReference type="EMBL" id="KAK5611147.1"/>
    </source>
</evidence>
<evidence type="ECO:0000256" key="1">
    <source>
        <dbReference type="SAM" id="MobiDB-lite"/>
    </source>
</evidence>
<feature type="compositionally biased region" description="Polar residues" evidence="1">
    <location>
        <begin position="116"/>
        <end position="125"/>
    </location>
</feature>
<reference evidence="2 3" key="1">
    <citation type="submission" date="2021-06" db="EMBL/GenBank/DDBJ databases">
        <authorList>
            <person name="Palmer J.M."/>
        </authorList>
    </citation>
    <scope>NUCLEOTIDE SEQUENCE [LARGE SCALE GENOMIC DNA]</scope>
    <source>
        <strain evidence="2 3">MEX-2019</strain>
        <tissue evidence="2">Muscle</tissue>
    </source>
</reference>
<proteinExistence type="predicted"/>
<dbReference type="AlphaFoldDB" id="A0AAV9RQP5"/>
<gene>
    <name evidence="2" type="ORF">CRENBAI_021280</name>
</gene>
<feature type="compositionally biased region" description="Basic and acidic residues" evidence="1">
    <location>
        <begin position="1"/>
        <end position="14"/>
    </location>
</feature>
<protein>
    <submittedName>
        <fullName evidence="2">Uncharacterized protein</fullName>
    </submittedName>
</protein>
<dbReference type="Proteomes" id="UP001311232">
    <property type="component" value="Unassembled WGS sequence"/>
</dbReference>
<sequence>MQMWRQHDGAESQRGRHKSPNNTKKPNGGTGVGHGRVRNRGQGFGGRPGGRPEQVAPSFRLGKERGVPSRHRSSGGPTGASRGRQEFSGGQTEAPANLRVAAGRSLAKPSRPNDPGKTQNRVQSQNEKKLFLELPRDRIRRCFLLETLV</sequence>
<keyword evidence="3" id="KW-1185">Reference proteome</keyword>
<accession>A0AAV9RQP5</accession>
<name>A0AAV9RQP5_9TELE</name>
<dbReference type="EMBL" id="JAHHUM010001499">
    <property type="protein sequence ID" value="KAK5611147.1"/>
    <property type="molecule type" value="Genomic_DNA"/>
</dbReference>
<feature type="region of interest" description="Disordered" evidence="1">
    <location>
        <begin position="1"/>
        <end position="129"/>
    </location>
</feature>
<comment type="caution">
    <text evidence="2">The sequence shown here is derived from an EMBL/GenBank/DDBJ whole genome shotgun (WGS) entry which is preliminary data.</text>
</comment>
<organism evidence="2 3">
    <name type="scientific">Crenichthys baileyi</name>
    <name type="common">White River springfish</name>
    <dbReference type="NCBI Taxonomy" id="28760"/>
    <lineage>
        <taxon>Eukaryota</taxon>
        <taxon>Metazoa</taxon>
        <taxon>Chordata</taxon>
        <taxon>Craniata</taxon>
        <taxon>Vertebrata</taxon>
        <taxon>Euteleostomi</taxon>
        <taxon>Actinopterygii</taxon>
        <taxon>Neopterygii</taxon>
        <taxon>Teleostei</taxon>
        <taxon>Neoteleostei</taxon>
        <taxon>Acanthomorphata</taxon>
        <taxon>Ovalentaria</taxon>
        <taxon>Atherinomorphae</taxon>
        <taxon>Cyprinodontiformes</taxon>
        <taxon>Goodeidae</taxon>
        <taxon>Crenichthys</taxon>
    </lineage>
</organism>